<evidence type="ECO:0000313" key="2">
    <source>
        <dbReference type="Proteomes" id="UP001056756"/>
    </source>
</evidence>
<dbReference type="EMBL" id="CP097899">
    <property type="protein sequence ID" value="URN94129.1"/>
    <property type="molecule type" value="Genomic_DNA"/>
</dbReference>
<organism evidence="1 2">
    <name type="scientific">Candidatus Pristimantibacillus lignocellulolyticus</name>
    <dbReference type="NCBI Taxonomy" id="2994561"/>
    <lineage>
        <taxon>Bacteria</taxon>
        <taxon>Bacillati</taxon>
        <taxon>Bacillota</taxon>
        <taxon>Bacilli</taxon>
        <taxon>Bacillales</taxon>
        <taxon>Paenibacillaceae</taxon>
        <taxon>Candidatus Pristimantibacillus</taxon>
    </lineage>
</organism>
<accession>A0A9J6ZE97</accession>
<reference evidence="1" key="1">
    <citation type="submission" date="2022-05" db="EMBL/GenBank/DDBJ databases">
        <title>Novel bacterial taxa in a minimal lignocellulolytic consortium and its capacity to transform plastics disclosed by genome-resolved metagenomics.</title>
        <authorList>
            <person name="Rodriguez C.A.D."/>
            <person name="Diaz-Garcia L."/>
            <person name="Herrera K."/>
            <person name="Tarazona N.A."/>
            <person name="Sproer C."/>
            <person name="Overmann J."/>
            <person name="Jimenez D.J."/>
        </authorList>
    </citation>
    <scope>NUCLEOTIDE SEQUENCE</scope>
    <source>
        <strain evidence="1">MAG5</strain>
    </source>
</reference>
<dbReference type="InterPro" id="IPR009920">
    <property type="entry name" value="HEPPP_synth_su1"/>
</dbReference>
<evidence type="ECO:0000313" key="1">
    <source>
        <dbReference type="EMBL" id="URN94129.1"/>
    </source>
</evidence>
<protein>
    <submittedName>
        <fullName evidence="1">Heptaprenyl diphosphate synthase component 1</fullName>
    </submittedName>
</protein>
<sequence>MKKYSVADAADPYVSYDMIHAHTELPSYSEPRLQLLYAVLAQSKETRERSELFSLVTALVQLGMDTHDLVDTETGQRTETQMRSRQLKILAGDYFSARFYQLLAVKGEIELVAILSKAVADVNRLKISFYSTAQSATLTAEQYLMNRISLKSEMFAPFHKFLSKPIAKVWKELLQQVTAFEVMLDELSNIFDAGGYARSFAYWNLHNIVTSVEEKKMLQQNSYNLLVDKYHIRRHMLDYLHTAYEAVLRILDTEQLAELKAELSHTVENMKKQLGNFSMKEVEAQ</sequence>
<proteinExistence type="predicted"/>
<dbReference type="GO" id="GO:0009234">
    <property type="term" value="P:menaquinone biosynthetic process"/>
    <property type="evidence" value="ECO:0007669"/>
    <property type="project" value="InterPro"/>
</dbReference>
<dbReference type="Pfam" id="PF07307">
    <property type="entry name" value="HEPPP_synt_1"/>
    <property type="match status" value="1"/>
</dbReference>
<gene>
    <name evidence="1" type="ORF">NAG76_20250</name>
</gene>
<name>A0A9J6ZE97_9BACL</name>
<dbReference type="AlphaFoldDB" id="A0A9J6ZE97"/>
<dbReference type="Gene3D" id="1.20.120.1450">
    <property type="match status" value="1"/>
</dbReference>
<dbReference type="KEGG" id="plig:NAG76_20250"/>
<dbReference type="Proteomes" id="UP001056756">
    <property type="component" value="Chromosome"/>
</dbReference>